<organism evidence="2 3">
    <name type="scientific">Tilletia horrida</name>
    <dbReference type="NCBI Taxonomy" id="155126"/>
    <lineage>
        <taxon>Eukaryota</taxon>
        <taxon>Fungi</taxon>
        <taxon>Dikarya</taxon>
        <taxon>Basidiomycota</taxon>
        <taxon>Ustilaginomycotina</taxon>
        <taxon>Exobasidiomycetes</taxon>
        <taxon>Tilletiales</taxon>
        <taxon>Tilletiaceae</taxon>
        <taxon>Tilletia</taxon>
    </lineage>
</organism>
<feature type="transmembrane region" description="Helical" evidence="1">
    <location>
        <begin position="95"/>
        <end position="115"/>
    </location>
</feature>
<feature type="transmembrane region" description="Helical" evidence="1">
    <location>
        <begin position="6"/>
        <end position="25"/>
    </location>
</feature>
<feature type="transmembrane region" description="Helical" evidence="1">
    <location>
        <begin position="161"/>
        <end position="182"/>
    </location>
</feature>
<protein>
    <submittedName>
        <fullName evidence="2">Uncharacterized protein</fullName>
    </submittedName>
</protein>
<name>A0AAN6JQ73_9BASI</name>
<feature type="transmembrane region" description="Helical" evidence="1">
    <location>
        <begin position="252"/>
        <end position="274"/>
    </location>
</feature>
<feature type="transmembrane region" description="Helical" evidence="1">
    <location>
        <begin position="425"/>
        <end position="449"/>
    </location>
</feature>
<keyword evidence="1" id="KW-0812">Transmembrane</keyword>
<dbReference type="Proteomes" id="UP001176517">
    <property type="component" value="Unassembled WGS sequence"/>
</dbReference>
<evidence type="ECO:0000256" key="1">
    <source>
        <dbReference type="SAM" id="Phobius"/>
    </source>
</evidence>
<keyword evidence="1" id="KW-1133">Transmembrane helix</keyword>
<dbReference type="EMBL" id="JAPDMZ010000211">
    <property type="protein sequence ID" value="KAK0545939.1"/>
    <property type="molecule type" value="Genomic_DNA"/>
</dbReference>
<gene>
    <name evidence="2" type="ORF">OC846_005473</name>
</gene>
<feature type="transmembrane region" description="Helical" evidence="1">
    <location>
        <begin position="368"/>
        <end position="389"/>
    </location>
</feature>
<dbReference type="AlphaFoldDB" id="A0AAN6JQ73"/>
<sequence>MLQIGLPLFFLLFSLVAPSINRTAINVRRALKRYDEQLTYPAPTALTKEEKQAELKGAFRKQLARARYGVVAYMIVMLFITTTSNNSFRRDFGKYSPSVILGIFLSGARPFSVLTREKQTSYVRRLKNKRAGIRTTMVELVEIPTTGPSKVPMITQRIGKILSPVVLGFVAAKTGILLPFIWTFHKSVRLAPFLPQGASVKMIFLIMYGMLALVVMALAAVVALVIRFHPGTSAGKDSADTDHRKESSDMFALVYSSFSIVGTMIPVYCILAAARNYDLHNLEKSGDLETDILLLRDSLPEDEAQEEKAPVSTVKLDENGKRPEIVDDANALNVYVCTGPAPFEVFIGRGPRNPKWLHKPSVLRLPTFASAVGVLQATALLMILGAFLVSQGRTKNPNMAWLHPISLGDLFGEEVLVRGEALATLAIMSFLWSVFMVGVLALTILISALRQHGFEGVKAAWTYQDQIWFEGPASTVLAPETEGGEDVTHPDQSPLVDVSC</sequence>
<proteinExistence type="predicted"/>
<keyword evidence="3" id="KW-1185">Reference proteome</keyword>
<comment type="caution">
    <text evidence="2">The sequence shown here is derived from an EMBL/GenBank/DDBJ whole genome shotgun (WGS) entry which is preliminary data.</text>
</comment>
<evidence type="ECO:0000313" key="2">
    <source>
        <dbReference type="EMBL" id="KAK0545939.1"/>
    </source>
</evidence>
<accession>A0AAN6JQ73</accession>
<keyword evidence="1" id="KW-0472">Membrane</keyword>
<feature type="transmembrane region" description="Helical" evidence="1">
    <location>
        <begin position="202"/>
        <end position="226"/>
    </location>
</feature>
<feature type="transmembrane region" description="Helical" evidence="1">
    <location>
        <begin position="66"/>
        <end position="83"/>
    </location>
</feature>
<reference evidence="2" key="1">
    <citation type="journal article" date="2023" name="PhytoFront">
        <title>Draft Genome Resources of Seven Strains of Tilletia horrida, Causal Agent of Kernel Smut of Rice.</title>
        <authorList>
            <person name="Khanal S."/>
            <person name="Antony Babu S."/>
            <person name="Zhou X.G."/>
        </authorList>
    </citation>
    <scope>NUCLEOTIDE SEQUENCE</scope>
    <source>
        <strain evidence="2">TX6</strain>
    </source>
</reference>
<evidence type="ECO:0000313" key="3">
    <source>
        <dbReference type="Proteomes" id="UP001176517"/>
    </source>
</evidence>